<evidence type="ECO:0000259" key="1">
    <source>
        <dbReference type="Pfam" id="PF16289"/>
    </source>
</evidence>
<sequence>MEGLKPINVFIDSSIYISRNFNFKDQLLGQIAKLANENHIRLFITEIVVNELMNKINEKSREVKLALESLRKKGMILRHVSQYNAIFNSVLSNSINSVIEKNFDDFREISKISTVSVDSVSISKLLNSYFQGTAPFSDKKKSEFPDAINLMALDSWCNINSEQMYVISSDNDLANYCENNSNLHHIETVDLFLNLVTSTDEFRHNFVVNLVGKHFENIEEIISRDFPDRGFSVENEDGYVENIEVLGVELEDDVNVIELGKNKATLQFEVRVNFEAEVTYTDYENSIFDKEEGKYLFEKEVELEVETDVLIPVIVQIDFNISDENEYNVISCKINDDQDISFMFYGEDYN</sequence>
<evidence type="ECO:0000313" key="3">
    <source>
        <dbReference type="Proteomes" id="UP000293142"/>
    </source>
</evidence>
<protein>
    <recommendedName>
        <fullName evidence="1">DUF4935 domain-containing protein</fullName>
    </recommendedName>
</protein>
<comment type="caution">
    <text evidence="2">The sequence shown here is derived from an EMBL/GenBank/DDBJ whole genome shotgun (WGS) entry which is preliminary data.</text>
</comment>
<dbReference type="RefSeq" id="WP_131018240.1">
    <property type="nucleotide sequence ID" value="NZ_SIRE01000036.1"/>
</dbReference>
<dbReference type="Pfam" id="PF16289">
    <property type="entry name" value="PIN_12"/>
    <property type="match status" value="1"/>
</dbReference>
<proteinExistence type="predicted"/>
<name>A0A4Q9DHJ6_9BACL</name>
<keyword evidence="3" id="KW-1185">Reference proteome</keyword>
<dbReference type="OrthoDB" id="9766796at2"/>
<organism evidence="2 3">
    <name type="scientific">Paenibacillus thalictri</name>
    <dbReference type="NCBI Taxonomy" id="2527873"/>
    <lineage>
        <taxon>Bacteria</taxon>
        <taxon>Bacillati</taxon>
        <taxon>Bacillota</taxon>
        <taxon>Bacilli</taxon>
        <taxon>Bacillales</taxon>
        <taxon>Paenibacillaceae</taxon>
        <taxon>Paenibacillus</taxon>
    </lineage>
</organism>
<reference evidence="2 3" key="1">
    <citation type="submission" date="2019-02" db="EMBL/GenBank/DDBJ databases">
        <title>Paenibacillus sp. nov., isolated from surface-sterilized tissue of Thalictrum simplex L.</title>
        <authorList>
            <person name="Tuo L."/>
        </authorList>
    </citation>
    <scope>NUCLEOTIDE SEQUENCE [LARGE SCALE GENOMIC DNA]</scope>
    <source>
        <strain evidence="2 3">N2SHLJ1</strain>
    </source>
</reference>
<gene>
    <name evidence="2" type="ORF">EYB31_34965</name>
</gene>
<dbReference type="EMBL" id="SIRE01000036">
    <property type="protein sequence ID" value="TBL69778.1"/>
    <property type="molecule type" value="Genomic_DNA"/>
</dbReference>
<dbReference type="InterPro" id="IPR032557">
    <property type="entry name" value="DUF4935"/>
</dbReference>
<feature type="domain" description="DUF4935" evidence="1">
    <location>
        <begin position="9"/>
        <end position="172"/>
    </location>
</feature>
<evidence type="ECO:0000313" key="2">
    <source>
        <dbReference type="EMBL" id="TBL69778.1"/>
    </source>
</evidence>
<dbReference type="Proteomes" id="UP000293142">
    <property type="component" value="Unassembled WGS sequence"/>
</dbReference>
<dbReference type="AlphaFoldDB" id="A0A4Q9DHJ6"/>
<accession>A0A4Q9DHJ6</accession>